<organism evidence="2 3">
    <name type="scientific">Oryza sativa subsp. japonica</name>
    <name type="common">Rice</name>
    <dbReference type="NCBI Taxonomy" id="39947"/>
    <lineage>
        <taxon>Eukaryota</taxon>
        <taxon>Viridiplantae</taxon>
        <taxon>Streptophyta</taxon>
        <taxon>Embryophyta</taxon>
        <taxon>Tracheophyta</taxon>
        <taxon>Spermatophyta</taxon>
        <taxon>Magnoliopsida</taxon>
        <taxon>Liliopsida</taxon>
        <taxon>Poales</taxon>
        <taxon>Poaceae</taxon>
        <taxon>BOP clade</taxon>
        <taxon>Oryzoideae</taxon>
        <taxon>Oryzeae</taxon>
        <taxon>Oryzinae</taxon>
        <taxon>Oryza</taxon>
        <taxon>Oryza sativa</taxon>
    </lineage>
</organism>
<dbReference type="EMBL" id="AP008208">
    <property type="protein sequence ID" value="BAF08532.1"/>
    <property type="molecule type" value="Genomic_DNA"/>
</dbReference>
<dbReference type="KEGG" id="dosa:Os02g0300000"/>
<evidence type="ECO:0000256" key="1">
    <source>
        <dbReference type="SAM" id="MobiDB-lite"/>
    </source>
</evidence>
<reference evidence="2 3" key="1">
    <citation type="journal article" date="2005" name="Nature">
        <title>The map-based sequence of the rice genome.</title>
        <authorList>
            <consortium name="International rice genome sequencing project (IRGSP)"/>
            <person name="Matsumoto T."/>
            <person name="Wu J."/>
            <person name="Kanamori H."/>
            <person name="Katayose Y."/>
            <person name="Fujisawa M."/>
            <person name="Namiki N."/>
            <person name="Mizuno H."/>
            <person name="Yamamoto K."/>
            <person name="Antonio B.A."/>
            <person name="Baba T."/>
            <person name="Sakata K."/>
            <person name="Nagamura Y."/>
            <person name="Aoki H."/>
            <person name="Arikawa K."/>
            <person name="Arita K."/>
            <person name="Bito T."/>
            <person name="Chiden Y."/>
            <person name="Fujitsuka N."/>
            <person name="Fukunaka R."/>
            <person name="Hamada M."/>
            <person name="Harada C."/>
            <person name="Hayashi A."/>
            <person name="Hijishita S."/>
            <person name="Honda M."/>
            <person name="Hosokawa S."/>
            <person name="Ichikawa Y."/>
            <person name="Idonuma A."/>
            <person name="Iijima M."/>
            <person name="Ikeda M."/>
            <person name="Ikeno M."/>
            <person name="Ito K."/>
            <person name="Ito S."/>
            <person name="Ito T."/>
            <person name="Ito Y."/>
            <person name="Ito Y."/>
            <person name="Iwabuchi A."/>
            <person name="Kamiya K."/>
            <person name="Karasawa W."/>
            <person name="Kurita K."/>
            <person name="Katagiri S."/>
            <person name="Kikuta A."/>
            <person name="Kobayashi H."/>
            <person name="Kobayashi N."/>
            <person name="Machita K."/>
            <person name="Maehara T."/>
            <person name="Masukawa M."/>
            <person name="Mizubayashi T."/>
            <person name="Mukai Y."/>
            <person name="Nagasaki H."/>
            <person name="Nagata Y."/>
            <person name="Naito S."/>
            <person name="Nakashima M."/>
            <person name="Nakama Y."/>
            <person name="Nakamichi Y."/>
            <person name="Nakamura M."/>
            <person name="Meguro A."/>
            <person name="Negishi M."/>
            <person name="Ohta I."/>
            <person name="Ohta T."/>
            <person name="Okamoto M."/>
            <person name="Ono N."/>
            <person name="Saji S."/>
            <person name="Sakaguchi M."/>
            <person name="Sakai K."/>
            <person name="Shibata M."/>
            <person name="Shimokawa T."/>
            <person name="Song J."/>
            <person name="Takazaki Y."/>
            <person name="Terasawa K."/>
            <person name="Tsugane M."/>
            <person name="Tsuji K."/>
            <person name="Ueda S."/>
            <person name="Waki K."/>
            <person name="Yamagata H."/>
            <person name="Yamamoto M."/>
            <person name="Yamamoto S."/>
            <person name="Yamane H."/>
            <person name="Yoshiki S."/>
            <person name="Yoshihara R."/>
            <person name="Yukawa K."/>
            <person name="Zhong H."/>
            <person name="Yano M."/>
            <person name="Yuan Q."/>
            <person name="Ouyang S."/>
            <person name="Liu J."/>
            <person name="Jones K.M."/>
            <person name="Gansberger K."/>
            <person name="Moffat K."/>
            <person name="Hill J."/>
            <person name="Bera J."/>
            <person name="Fadrosh D."/>
            <person name="Jin S."/>
            <person name="Johri S."/>
            <person name="Kim M."/>
            <person name="Overton L."/>
            <person name="Reardon M."/>
            <person name="Tsitrin T."/>
            <person name="Vuong H."/>
            <person name="Weaver B."/>
            <person name="Ciecko A."/>
            <person name="Tallon L."/>
            <person name="Jackson J."/>
            <person name="Pai G."/>
            <person name="Aken S.V."/>
            <person name="Utterback T."/>
            <person name="Reidmuller S."/>
            <person name="Feldblyum T."/>
            <person name="Hsiao J."/>
            <person name="Zismann V."/>
            <person name="Iobst S."/>
            <person name="de Vazeille A.R."/>
            <person name="Buell C.R."/>
            <person name="Ying K."/>
            <person name="Li Y."/>
            <person name="Lu T."/>
            <person name="Huang Y."/>
            <person name="Zhao Q."/>
            <person name="Feng Q."/>
            <person name="Zhang L."/>
            <person name="Zhu J."/>
            <person name="Weng Q."/>
            <person name="Mu J."/>
            <person name="Lu Y."/>
            <person name="Fan D."/>
            <person name="Liu Y."/>
            <person name="Guan J."/>
            <person name="Zhang Y."/>
            <person name="Yu S."/>
            <person name="Liu X."/>
            <person name="Zhang Y."/>
            <person name="Hong G."/>
            <person name="Han B."/>
            <person name="Choisne N."/>
            <person name="Demange N."/>
            <person name="Orjeda G."/>
            <person name="Samain S."/>
            <person name="Cattolico L."/>
            <person name="Pelletier E."/>
            <person name="Couloux A."/>
            <person name="Segurens B."/>
            <person name="Wincker P."/>
            <person name="D'Hont A."/>
            <person name="Scarpelli C."/>
            <person name="Weissenbach J."/>
            <person name="Salanoubat M."/>
            <person name="Quetier F."/>
            <person name="Yu Y."/>
            <person name="Kim H.R."/>
            <person name="Rambo T."/>
            <person name="Currie J."/>
            <person name="Collura K."/>
            <person name="Luo M."/>
            <person name="Yang T."/>
            <person name="Ammiraju J.S.S."/>
            <person name="Engler F."/>
            <person name="Soderlund C."/>
            <person name="Wing R.A."/>
            <person name="Palmer L.E."/>
            <person name="de la Bastide M."/>
            <person name="Spiegel L."/>
            <person name="Nascimento L."/>
            <person name="Zutavern T."/>
            <person name="O'Shaughnessy A."/>
            <person name="Dike S."/>
            <person name="Dedhia N."/>
            <person name="Preston R."/>
            <person name="Balija V."/>
            <person name="McCombie W.R."/>
            <person name="Chow T."/>
            <person name="Chen H."/>
            <person name="Chung M."/>
            <person name="Chen C."/>
            <person name="Shaw J."/>
            <person name="Wu H."/>
            <person name="Hsiao K."/>
            <person name="Chao Y."/>
            <person name="Chu M."/>
            <person name="Cheng C."/>
            <person name="Hour A."/>
            <person name="Lee P."/>
            <person name="Lin S."/>
            <person name="Lin Y."/>
            <person name="Liou J."/>
            <person name="Liu S."/>
            <person name="Hsing Y."/>
            <person name="Raghuvanshi S."/>
            <person name="Mohanty A."/>
            <person name="Bharti A.K."/>
            <person name="Gaur A."/>
            <person name="Gupta V."/>
            <person name="Kumar D."/>
            <person name="Ravi V."/>
            <person name="Vij S."/>
            <person name="Kapur A."/>
            <person name="Khurana P."/>
            <person name="Khurana P."/>
            <person name="Khurana J.P."/>
            <person name="Tyagi A.K."/>
            <person name="Gaikwad K."/>
            <person name="Singh A."/>
            <person name="Dalal V."/>
            <person name="Srivastava S."/>
            <person name="Dixit A."/>
            <person name="Pal A.K."/>
            <person name="Ghazi I.A."/>
            <person name="Yadav M."/>
            <person name="Pandit A."/>
            <person name="Bhargava A."/>
            <person name="Sureshbabu K."/>
            <person name="Batra K."/>
            <person name="Sharma T.R."/>
            <person name="Mohapatra T."/>
            <person name="Singh N.K."/>
            <person name="Messing J."/>
            <person name="Nelson A.B."/>
            <person name="Fuks G."/>
            <person name="Kavchok S."/>
            <person name="Keizer G."/>
            <person name="Linton E."/>
            <person name="Llaca V."/>
            <person name="Song R."/>
            <person name="Tanyolac B."/>
            <person name="Young S."/>
            <person name="Ho-Il K."/>
            <person name="Hahn J.H."/>
            <person name="Sangsakoo G."/>
            <person name="Vanavichit A."/>
            <person name="de Mattos Luiz.A.T."/>
            <person name="Zimmer P.D."/>
            <person name="Malone G."/>
            <person name="Dellagostin O."/>
            <person name="de Oliveira A.C."/>
            <person name="Bevan M."/>
            <person name="Bancroft I."/>
            <person name="Minx P."/>
            <person name="Cordum H."/>
            <person name="Wilson R."/>
            <person name="Cheng Z."/>
            <person name="Jin W."/>
            <person name="Jiang J."/>
            <person name="Leong S.A."/>
            <person name="Iwama H."/>
            <person name="Gojobori T."/>
            <person name="Itoh T."/>
            <person name="Niimura Y."/>
            <person name="Fujii Y."/>
            <person name="Habara T."/>
            <person name="Sakai H."/>
            <person name="Sato Y."/>
            <person name="Wilson G."/>
            <person name="Kumar K."/>
            <person name="McCouch S."/>
            <person name="Juretic N."/>
            <person name="Hoen D."/>
            <person name="Wright S."/>
            <person name="Bruskiewich R."/>
            <person name="Bureau T."/>
            <person name="Miyao A."/>
            <person name="Hirochika H."/>
            <person name="Nishikawa T."/>
            <person name="Kadowaki K."/>
            <person name="Sugiura M."/>
            <person name="Burr B."/>
            <person name="Sasaki T."/>
        </authorList>
    </citation>
    <scope>NUCLEOTIDE SEQUENCE [LARGE SCALE GENOMIC DNA]</scope>
    <source>
        <strain evidence="3">cv. Nipponbare</strain>
    </source>
</reference>
<reference evidence="3" key="2">
    <citation type="journal article" date="2008" name="Nucleic Acids Res.">
        <title>The rice annotation project database (RAP-DB): 2008 update.</title>
        <authorList>
            <consortium name="The rice annotation project (RAP)"/>
        </authorList>
    </citation>
    <scope>GENOME REANNOTATION</scope>
    <source>
        <strain evidence="3">cv. Nipponbare</strain>
    </source>
</reference>
<gene>
    <name evidence="2" type="ordered locus">Os02g0300000</name>
</gene>
<sequence length="69" mass="7427">MSKSRSPIFRSRSLFSMADMNFGSGGEAYGRCFALPPVGNIGCGHMDSQPLNDTTTRTEVKGGKVVSRK</sequence>
<accession>Q0E1V6</accession>
<proteinExistence type="predicted"/>
<protein>
    <submittedName>
        <fullName evidence="2">Os02g0300000 protein</fullName>
    </submittedName>
</protein>
<feature type="region of interest" description="Disordered" evidence="1">
    <location>
        <begin position="47"/>
        <end position="69"/>
    </location>
</feature>
<dbReference type="AlphaFoldDB" id="Q0E1V6"/>
<dbReference type="Proteomes" id="UP000000763">
    <property type="component" value="Chromosome 2"/>
</dbReference>
<evidence type="ECO:0000313" key="3">
    <source>
        <dbReference type="Proteomes" id="UP000000763"/>
    </source>
</evidence>
<evidence type="ECO:0000313" key="2">
    <source>
        <dbReference type="EMBL" id="BAF08532.1"/>
    </source>
</evidence>
<name>Q0E1V6_ORYSJ</name>